<dbReference type="Proteomes" id="UP000198122">
    <property type="component" value="Unassembled WGS sequence"/>
</dbReference>
<accession>A0A212TBH3</accession>
<dbReference type="Pfam" id="PF13223">
    <property type="entry name" value="DUF4031"/>
    <property type="match status" value="1"/>
</dbReference>
<organism evidence="2 3">
    <name type="scientific">Kytococcus aerolatus</name>
    <dbReference type="NCBI Taxonomy" id="592308"/>
    <lineage>
        <taxon>Bacteria</taxon>
        <taxon>Bacillati</taxon>
        <taxon>Actinomycetota</taxon>
        <taxon>Actinomycetes</taxon>
        <taxon>Micrococcales</taxon>
        <taxon>Kytococcaceae</taxon>
        <taxon>Kytococcus</taxon>
    </lineage>
</organism>
<dbReference type="RefSeq" id="WP_088817784.1">
    <property type="nucleotide sequence ID" value="NZ_FYEZ01000001.1"/>
</dbReference>
<evidence type="ECO:0000313" key="2">
    <source>
        <dbReference type="EMBL" id="SNC63186.1"/>
    </source>
</evidence>
<protein>
    <recommendedName>
        <fullName evidence="1">DUF4031 domain-containing protein</fullName>
    </recommendedName>
</protein>
<dbReference type="InterPro" id="IPR025109">
    <property type="entry name" value="DUF4031"/>
</dbReference>
<dbReference type="AlphaFoldDB" id="A0A212TBH3"/>
<proteinExistence type="predicted"/>
<reference evidence="2 3" key="1">
    <citation type="submission" date="2017-06" db="EMBL/GenBank/DDBJ databases">
        <authorList>
            <person name="Kim H.J."/>
            <person name="Triplett B.A."/>
        </authorList>
    </citation>
    <scope>NUCLEOTIDE SEQUENCE [LARGE SCALE GENOMIC DNA]</scope>
    <source>
        <strain evidence="2 3">DSM 22179</strain>
    </source>
</reference>
<sequence length="234" mass="25447">MALWIDRPVWAAHDTLFSHLVSDGGLEESGAASWGGAAQELREALAAAGLHPGWLDGDHADVPAESFEELLGLGARLRSAREITSMLEATGQRLRKGRQGRCLVRRVHSEQERTDLVRSSRVPDAGSTVRQQQVVTDGDRVLLAQTSDGWDLPAAPAHPARPIGFLERATRREGRVQRAHVAYSLTLVDRGVGPSRGSAPIEGRWVPVPEAAQQCGHALWWPLVARGFERGWGA</sequence>
<dbReference type="EMBL" id="FYEZ01000001">
    <property type="protein sequence ID" value="SNC63186.1"/>
    <property type="molecule type" value="Genomic_DNA"/>
</dbReference>
<evidence type="ECO:0000313" key="3">
    <source>
        <dbReference type="Proteomes" id="UP000198122"/>
    </source>
</evidence>
<name>A0A212TBH3_9MICO</name>
<dbReference type="OrthoDB" id="9808993at2"/>
<evidence type="ECO:0000259" key="1">
    <source>
        <dbReference type="Pfam" id="PF13223"/>
    </source>
</evidence>
<keyword evidence="3" id="KW-1185">Reference proteome</keyword>
<feature type="domain" description="DUF4031" evidence="1">
    <location>
        <begin position="4"/>
        <end position="89"/>
    </location>
</feature>
<gene>
    <name evidence="2" type="ORF">SAMN05445756_0853</name>
</gene>